<feature type="signal peptide" evidence="9">
    <location>
        <begin position="1"/>
        <end position="20"/>
    </location>
</feature>
<evidence type="ECO:0000256" key="8">
    <source>
        <dbReference type="NCBIfam" id="TIGR03303"/>
    </source>
</evidence>
<keyword evidence="12" id="KW-1185">Reference proteome</keyword>
<dbReference type="Proteomes" id="UP000184171">
    <property type="component" value="Unassembled WGS sequence"/>
</dbReference>
<dbReference type="Gene3D" id="3.10.20.310">
    <property type="entry name" value="membrane protein fhac"/>
    <property type="match status" value="5"/>
</dbReference>
<dbReference type="GO" id="GO:0071709">
    <property type="term" value="P:membrane assembly"/>
    <property type="evidence" value="ECO:0007669"/>
    <property type="project" value="InterPro"/>
</dbReference>
<dbReference type="PIRSF" id="PIRSF006076">
    <property type="entry name" value="OM_assembly_OMP85"/>
    <property type="match status" value="1"/>
</dbReference>
<keyword evidence="2" id="KW-1134">Transmembrane beta strand</keyword>
<keyword evidence="5" id="KW-0677">Repeat</keyword>
<dbReference type="NCBIfam" id="TIGR03303">
    <property type="entry name" value="OM_YaeT"/>
    <property type="match status" value="1"/>
</dbReference>
<dbReference type="EMBL" id="FQZT01000001">
    <property type="protein sequence ID" value="SHI57531.1"/>
    <property type="molecule type" value="Genomic_DNA"/>
</dbReference>
<dbReference type="Pfam" id="PF01103">
    <property type="entry name" value="Omp85"/>
    <property type="match status" value="1"/>
</dbReference>
<comment type="subcellular location">
    <subcellularLocation>
        <location evidence="1">Membrane</location>
    </subcellularLocation>
</comment>
<name>A0A1M6C9S0_MALRU</name>
<evidence type="ECO:0000256" key="4">
    <source>
        <dbReference type="ARBA" id="ARBA00022729"/>
    </source>
</evidence>
<dbReference type="PANTHER" id="PTHR12815:SF23">
    <property type="entry name" value="OUTER MEMBRANE PROTEIN ASSEMBLY FACTOR BAMA"/>
    <property type="match status" value="1"/>
</dbReference>
<feature type="domain" description="POTRA" evidence="10">
    <location>
        <begin position="95"/>
        <end position="172"/>
    </location>
</feature>
<organism evidence="11 12">
    <name type="scientific">Malonomonas rubra DSM 5091</name>
    <dbReference type="NCBI Taxonomy" id="1122189"/>
    <lineage>
        <taxon>Bacteria</taxon>
        <taxon>Pseudomonadati</taxon>
        <taxon>Thermodesulfobacteriota</taxon>
        <taxon>Desulfuromonadia</taxon>
        <taxon>Desulfuromonadales</taxon>
        <taxon>Geopsychrobacteraceae</taxon>
        <taxon>Malonomonas</taxon>
    </lineage>
</organism>
<dbReference type="InterPro" id="IPR000184">
    <property type="entry name" value="Bac_surfAg_D15"/>
</dbReference>
<dbReference type="HAMAP" id="MF_01430">
    <property type="entry name" value="OM_assembly_BamA"/>
    <property type="match status" value="1"/>
</dbReference>
<dbReference type="Pfam" id="PF07244">
    <property type="entry name" value="POTRA"/>
    <property type="match status" value="5"/>
</dbReference>
<reference evidence="11 12" key="1">
    <citation type="submission" date="2016-11" db="EMBL/GenBank/DDBJ databases">
        <authorList>
            <person name="Jaros S."/>
            <person name="Januszkiewicz K."/>
            <person name="Wedrychowicz H."/>
        </authorList>
    </citation>
    <scope>NUCLEOTIDE SEQUENCE [LARGE SCALE GENOMIC DNA]</scope>
    <source>
        <strain evidence="11 12">DSM 5091</strain>
    </source>
</reference>
<evidence type="ECO:0000256" key="1">
    <source>
        <dbReference type="ARBA" id="ARBA00004370"/>
    </source>
</evidence>
<dbReference type="PROSITE" id="PS51779">
    <property type="entry name" value="POTRA"/>
    <property type="match status" value="3"/>
</dbReference>
<dbReference type="InterPro" id="IPR039910">
    <property type="entry name" value="D15-like"/>
</dbReference>
<evidence type="ECO:0000256" key="5">
    <source>
        <dbReference type="ARBA" id="ARBA00022737"/>
    </source>
</evidence>
<evidence type="ECO:0000313" key="11">
    <source>
        <dbReference type="EMBL" id="SHI57531.1"/>
    </source>
</evidence>
<keyword evidence="6" id="KW-0472">Membrane</keyword>
<sequence length="745" mass="83436">MFKKLLITFCLVLLSTIAAAEDFKVSAVEIEGNLRIETSTILAATPIRPGDQVSMEDIDAAMANLFSLGRFEDISARLTEVQGAKVLTFVVSELPLVRTIRFDGRDEITEETLRSRVVQPVPAMYSQAKVRESIVALKNAYAEDGYHAANIKAELETDERNEAVLVFNIVEGDKVLIDEIRFSGNTVIEADDLKDVMENRERWWLSWLTDRGAYNPDALELDVERIKAAYKDKGYMDIKVRQPKVSLIDKDRYFLIEIEVDEGDQYKVGTLGVKGDLLKSEEELLENISLGNGDVFNRSELHRSIELLTDIYAEEGYANVNVAPLSNKDKQSLTIDLMFDIEQGEKIYIERVNVRGNTRTRDKVVRREVPIVEGETYSASKIKEANRRVRNLGYFDEVNVTKAPGSAENQAVLNVDVKEKPTGTFSIGAGYSSVDSFIAQGSITQDNFLGLGLKLRLSAALSGSSNTFSLGVTDPYFLDTEWTVGGEVYKTEREYDDYDENRTGGALKAGHRIAEYTKGYLTYRFEQSEILNIDESVTSAIVLDAEGTSTHSSLTGEIVRNSTDYHLDPSTGGISSISLQYAGIGGTENFLKTILEHRHFWPLFWGTVFSLHGETGSVFETQSDGLPLGEKFFLGGIRNMRGFETREVGPQDEGTYIGGETMAYFNFEFIFPISKSMGLKGLLFYDIGNAWLKHEDYGSDWRHSAGAGIRWNSPLGPLRFEWGYNLDPRDDEDQSVFEFTIGKPF</sequence>
<evidence type="ECO:0000313" key="12">
    <source>
        <dbReference type="Proteomes" id="UP000184171"/>
    </source>
</evidence>
<keyword evidence="7" id="KW-0998">Cell outer membrane</keyword>
<dbReference type="OrthoDB" id="9803054at2"/>
<keyword evidence="3" id="KW-0812">Transmembrane</keyword>
<feature type="chain" id="PRO_5039942239" description="Outer membrane protein assembly factor BamA" evidence="9">
    <location>
        <begin position="21"/>
        <end position="745"/>
    </location>
</feature>
<gene>
    <name evidence="11" type="ORF">SAMN02745165_00451</name>
</gene>
<keyword evidence="4 9" id="KW-0732">Signal</keyword>
<dbReference type="STRING" id="1122189.SAMN02745165_00451"/>
<dbReference type="InterPro" id="IPR034746">
    <property type="entry name" value="POTRA"/>
</dbReference>
<feature type="domain" description="POTRA" evidence="10">
    <location>
        <begin position="347"/>
        <end position="420"/>
    </location>
</feature>
<dbReference type="Gene3D" id="2.40.160.50">
    <property type="entry name" value="membrane protein fhac: a member of the omp85/tpsb transporter family"/>
    <property type="match status" value="1"/>
</dbReference>
<evidence type="ECO:0000256" key="2">
    <source>
        <dbReference type="ARBA" id="ARBA00022452"/>
    </source>
</evidence>
<protein>
    <recommendedName>
        <fullName evidence="8">Outer membrane protein assembly factor BamA</fullName>
    </recommendedName>
</protein>
<dbReference type="GO" id="GO:0009279">
    <property type="term" value="C:cell outer membrane"/>
    <property type="evidence" value="ECO:0007669"/>
    <property type="project" value="UniProtKB-UniRule"/>
</dbReference>
<dbReference type="InterPro" id="IPR023707">
    <property type="entry name" value="OM_assembly_BamA"/>
</dbReference>
<dbReference type="PANTHER" id="PTHR12815">
    <property type="entry name" value="SORTING AND ASSEMBLY MACHINERY SAMM50 PROTEIN FAMILY MEMBER"/>
    <property type="match status" value="1"/>
</dbReference>
<evidence type="ECO:0000259" key="10">
    <source>
        <dbReference type="PROSITE" id="PS51779"/>
    </source>
</evidence>
<evidence type="ECO:0000256" key="7">
    <source>
        <dbReference type="ARBA" id="ARBA00023237"/>
    </source>
</evidence>
<evidence type="ECO:0000256" key="3">
    <source>
        <dbReference type="ARBA" id="ARBA00022692"/>
    </source>
</evidence>
<dbReference type="InterPro" id="IPR010827">
    <property type="entry name" value="BamA/TamA_POTRA"/>
</dbReference>
<dbReference type="AlphaFoldDB" id="A0A1M6C9S0"/>
<dbReference type="RefSeq" id="WP_161947607.1">
    <property type="nucleotide sequence ID" value="NZ_FQZT01000001.1"/>
</dbReference>
<evidence type="ECO:0000256" key="9">
    <source>
        <dbReference type="SAM" id="SignalP"/>
    </source>
</evidence>
<evidence type="ECO:0000256" key="6">
    <source>
        <dbReference type="ARBA" id="ARBA00023136"/>
    </source>
</evidence>
<feature type="domain" description="POTRA" evidence="10">
    <location>
        <begin position="23"/>
        <end position="94"/>
    </location>
</feature>
<proteinExistence type="inferred from homology"/>
<accession>A0A1M6C9S0</accession>